<dbReference type="Gene3D" id="3.40.309.10">
    <property type="entry name" value="Aldehyde Dehydrogenase, Chain A, domain 2"/>
    <property type="match status" value="1"/>
</dbReference>
<dbReference type="RefSeq" id="WP_054360992.1">
    <property type="nucleotide sequence ID" value="NZ_LJYW01000001.1"/>
</dbReference>
<sequence>MLDIVKAGSAPLTIDNFVDGAWIGGETRFEVRDPGRTADVVARVAAADAALVDRAVAAAAGALKSWSRVPVAERAALVLKAADLIEAEAEKGLDGLAGVVVRETGMLPAEIVLELRGAAFAARDNVTAAQAALEPVVIEDATSIVRIERRPIGVVAAIVPWNAPIVLLIRKFAPALVAGDTLVIKTPPTAPAGIALLMAALAPLFPKGVINVVHGGAEVGAALAAHPKVRLISFTGGGVAARAIMRTAADTLKNVQFELGGNDAAIVLDDFDLDKGIPMLAAGAFHRSGQFCFAIKRLYVPEAIYDAFFERLAAHLDKVRIGHPLDPRTTFGPINNPGQLAFLNGLVAKTRAAGGDLVELGQPVDPATWAEGNYIRPTLVRRPGPDFEVVTCEQFGPVLPVIAYDSLDEVVALANGTEYGLGSSIWTTDFDRGLALARRLEAGMTFINKNAQSRLGRRHMPFGGIKQSGIGTENAEAGLAEFTEIHAINIHKA</sequence>
<comment type="caution">
    <text evidence="5">The sequence shown here is derived from an EMBL/GenBank/DDBJ whole genome shotgun (WGS) entry which is preliminary data.</text>
</comment>
<evidence type="ECO:0000256" key="1">
    <source>
        <dbReference type="ARBA" id="ARBA00023002"/>
    </source>
</evidence>
<organism evidence="5 6">
    <name type="scientific">Prosthecodimorpha hirschii</name>
    <dbReference type="NCBI Taxonomy" id="665126"/>
    <lineage>
        <taxon>Bacteria</taxon>
        <taxon>Pseudomonadati</taxon>
        <taxon>Pseudomonadota</taxon>
        <taxon>Alphaproteobacteria</taxon>
        <taxon>Hyphomicrobiales</taxon>
        <taxon>Ancalomicrobiaceae</taxon>
        <taxon>Prosthecodimorpha</taxon>
    </lineage>
</organism>
<reference evidence="5 6" key="1">
    <citation type="submission" date="2015-09" db="EMBL/GenBank/DDBJ databases">
        <authorList>
            <person name="Jackson K.R."/>
            <person name="Lunt B.L."/>
            <person name="Fisher J.N.B."/>
            <person name="Gardner A.V."/>
            <person name="Bailey M.E."/>
            <person name="Deus L.M."/>
            <person name="Earl A.S."/>
            <person name="Gibby P.D."/>
            <person name="Hartmann K.A."/>
            <person name="Liu J.E."/>
            <person name="Manci A.M."/>
            <person name="Nielsen D.A."/>
            <person name="Solomon M.B."/>
            <person name="Breakwell D.P."/>
            <person name="Burnett S.H."/>
            <person name="Grose J.H."/>
        </authorList>
    </citation>
    <scope>NUCLEOTIDE SEQUENCE [LARGE SCALE GENOMIC DNA]</scope>
    <source>
        <strain evidence="5 6">16</strain>
    </source>
</reference>
<name>A0A0P6WEF5_9HYPH</name>
<dbReference type="GO" id="GO:0016620">
    <property type="term" value="F:oxidoreductase activity, acting on the aldehyde or oxo group of donors, NAD or NADP as acceptor"/>
    <property type="evidence" value="ECO:0007669"/>
    <property type="project" value="InterPro"/>
</dbReference>
<proteinExistence type="inferred from homology"/>
<reference evidence="5 6" key="2">
    <citation type="submission" date="2015-10" db="EMBL/GenBank/DDBJ databases">
        <title>Draft Genome Sequence of Prosthecomicrobium hirschii ATCC 27832.</title>
        <authorList>
            <person name="Daniel J."/>
            <person name="Givan S.A."/>
            <person name="Brun Y.V."/>
            <person name="Brown P.J."/>
        </authorList>
    </citation>
    <scope>NUCLEOTIDE SEQUENCE [LARGE SCALE GENOMIC DNA]</scope>
    <source>
        <strain evidence="5 6">16</strain>
    </source>
</reference>
<dbReference type="STRING" id="665126.ABB55_23525"/>
<dbReference type="PROSITE" id="PS00687">
    <property type="entry name" value="ALDEHYDE_DEHYDR_GLU"/>
    <property type="match status" value="1"/>
</dbReference>
<accession>A0A0P6WEF5</accession>
<evidence type="ECO:0000313" key="6">
    <source>
        <dbReference type="Proteomes" id="UP000048984"/>
    </source>
</evidence>
<evidence type="ECO:0000313" key="5">
    <source>
        <dbReference type="EMBL" id="KPL54826.1"/>
    </source>
</evidence>
<dbReference type="Gene3D" id="3.40.605.10">
    <property type="entry name" value="Aldehyde Dehydrogenase, Chain A, domain 1"/>
    <property type="match status" value="1"/>
</dbReference>
<keyword evidence="6" id="KW-1185">Reference proteome</keyword>
<dbReference type="EMBL" id="LJYW01000001">
    <property type="protein sequence ID" value="KPL54826.1"/>
    <property type="molecule type" value="Genomic_DNA"/>
</dbReference>
<keyword evidence="1 3" id="KW-0560">Oxidoreductase</keyword>
<dbReference type="InterPro" id="IPR016162">
    <property type="entry name" value="Ald_DH_N"/>
</dbReference>
<gene>
    <name evidence="5" type="ORF">ABB55_23525</name>
</gene>
<evidence type="ECO:0000256" key="3">
    <source>
        <dbReference type="RuleBase" id="RU003345"/>
    </source>
</evidence>
<dbReference type="SUPFAM" id="SSF53720">
    <property type="entry name" value="ALDH-like"/>
    <property type="match status" value="1"/>
</dbReference>
<dbReference type="Proteomes" id="UP000048984">
    <property type="component" value="Unassembled WGS sequence"/>
</dbReference>
<evidence type="ECO:0000256" key="2">
    <source>
        <dbReference type="PROSITE-ProRule" id="PRU10007"/>
    </source>
</evidence>
<dbReference type="PANTHER" id="PTHR11699">
    <property type="entry name" value="ALDEHYDE DEHYDROGENASE-RELATED"/>
    <property type="match status" value="1"/>
</dbReference>
<comment type="similarity">
    <text evidence="3">Belongs to the aldehyde dehydrogenase family.</text>
</comment>
<protein>
    <recommendedName>
        <fullName evidence="4">Aldehyde dehydrogenase domain-containing protein</fullName>
    </recommendedName>
</protein>
<feature type="active site" evidence="2">
    <location>
        <position position="258"/>
    </location>
</feature>
<dbReference type="InterPro" id="IPR029510">
    <property type="entry name" value="Ald_DH_CS_GLU"/>
</dbReference>
<dbReference type="AlphaFoldDB" id="A0A0P6WEF5"/>
<evidence type="ECO:0000259" key="4">
    <source>
        <dbReference type="Pfam" id="PF00171"/>
    </source>
</evidence>
<feature type="domain" description="Aldehyde dehydrogenase" evidence="4">
    <location>
        <begin position="23"/>
        <end position="487"/>
    </location>
</feature>
<dbReference type="InterPro" id="IPR015590">
    <property type="entry name" value="Aldehyde_DH_dom"/>
</dbReference>
<dbReference type="InterPro" id="IPR016161">
    <property type="entry name" value="Ald_DH/histidinol_DH"/>
</dbReference>
<dbReference type="Pfam" id="PF00171">
    <property type="entry name" value="Aldedh"/>
    <property type="match status" value="1"/>
</dbReference>
<dbReference type="InterPro" id="IPR016163">
    <property type="entry name" value="Ald_DH_C"/>
</dbReference>